<feature type="compositionally biased region" description="Low complexity" evidence="1">
    <location>
        <begin position="160"/>
        <end position="174"/>
    </location>
</feature>
<name>A0A915NQA8_9BILA</name>
<dbReference type="InterPro" id="IPR013087">
    <property type="entry name" value="Znf_C2H2_type"/>
</dbReference>
<feature type="compositionally biased region" description="Gly residues" evidence="1">
    <location>
        <begin position="624"/>
        <end position="644"/>
    </location>
</feature>
<dbReference type="Gene3D" id="3.30.160.60">
    <property type="entry name" value="Classic Zinc Finger"/>
    <property type="match status" value="1"/>
</dbReference>
<protein>
    <submittedName>
        <fullName evidence="4">C2H2-type domain-containing protein</fullName>
    </submittedName>
</protein>
<evidence type="ECO:0000313" key="4">
    <source>
        <dbReference type="WBParaSite" id="scf7180000419215.g3532"/>
    </source>
</evidence>
<keyword evidence="3" id="KW-1185">Reference proteome</keyword>
<dbReference type="PROSITE" id="PS00028">
    <property type="entry name" value="ZINC_FINGER_C2H2_1"/>
    <property type="match status" value="2"/>
</dbReference>
<feature type="domain" description="C2H2-type" evidence="2">
    <location>
        <begin position="322"/>
        <end position="343"/>
    </location>
</feature>
<feature type="region of interest" description="Disordered" evidence="1">
    <location>
        <begin position="619"/>
        <end position="646"/>
    </location>
</feature>
<feature type="region of interest" description="Disordered" evidence="1">
    <location>
        <begin position="484"/>
        <end position="513"/>
    </location>
</feature>
<dbReference type="WBParaSite" id="scf7180000419215.g3532">
    <property type="protein sequence ID" value="scf7180000419215.g3532"/>
    <property type="gene ID" value="scf7180000419215.g3532"/>
</dbReference>
<dbReference type="SMART" id="SM00355">
    <property type="entry name" value="ZnF_C2H2"/>
    <property type="match status" value="2"/>
</dbReference>
<sequence length="719" mass="76858">MQNLAASANLQLFSKALQETSQQPNDTSDHKQQQQQTPVISAADLQHYMFPHLDQANESYQLNFNELSSYNYVSAPETTSTINNCSSTSPTSLIFSSTASQQPSNNCYSDTEIPSTTTNNNNISFLLPEEMGSPKQQQLQQQQQQQQRLPPTTSIKKEPITTSIATTTNPTSSAVAQFSPTSNIENERNLNLAQQKIVDQLLEAGGGIFNSLENNLGGGNDELGQLMAQLISGSNNRNETEIQAAQLAQHLSPSSSQQQISLLDQLHLLQMLGGNNNALAELFSGQHFATSSGHEQQLFGSGGGGGGKFTSGGSPNKDDTYCEICNKNLCNRYFLKIHMSKKHGIGGERVGVFNFLFGGGGGGKFTSGGSPNKDDTYCEICNKNLCNRYFLKIHMSKKHGIGSERFQSPVKLGNSNFFNYQIPSSTEQQQQQNSQQMPGRAQSATLLNNNRRESPPINSFNNSKTSLQKQEELQQFLCSSTPASVNNNNNLGGGGSTNNSAANSSNLLETSPTAADSFSTDQQLMGQCLMQHLASQLGLSSSQSGGERSSIIEQLIGAGLPLAELLQQQQSAQRQFPTPTALLHHQITEHIGTNLEQQPNNENNNSQLNPLALRWAMNELNNSGGSGDGSGSGGSGGGGGGGDGTAATVQQQQQFLNQLLGSNFSPNSAASSLLLPAFGALNNTEMDNATMLAKLSAELASVSQASQQHGSSGLLFQNG</sequence>
<feature type="region of interest" description="Disordered" evidence="1">
    <location>
        <begin position="96"/>
        <end position="176"/>
    </location>
</feature>
<dbReference type="PANTHER" id="PTHR21190">
    <property type="entry name" value="GH10077P"/>
    <property type="match status" value="1"/>
</dbReference>
<proteinExistence type="predicted"/>
<evidence type="ECO:0000256" key="1">
    <source>
        <dbReference type="SAM" id="MobiDB-lite"/>
    </source>
</evidence>
<feature type="compositionally biased region" description="Low complexity" evidence="1">
    <location>
        <begin position="136"/>
        <end position="147"/>
    </location>
</feature>
<feature type="domain" description="C2H2-type" evidence="2">
    <location>
        <begin position="378"/>
        <end position="399"/>
    </location>
</feature>
<reference evidence="4" key="1">
    <citation type="submission" date="2022-11" db="UniProtKB">
        <authorList>
            <consortium name="WormBaseParasite"/>
        </authorList>
    </citation>
    <scope>IDENTIFICATION</scope>
</reference>
<organism evidence="3 4">
    <name type="scientific">Meloidogyne floridensis</name>
    <dbReference type="NCBI Taxonomy" id="298350"/>
    <lineage>
        <taxon>Eukaryota</taxon>
        <taxon>Metazoa</taxon>
        <taxon>Ecdysozoa</taxon>
        <taxon>Nematoda</taxon>
        <taxon>Chromadorea</taxon>
        <taxon>Rhabditida</taxon>
        <taxon>Tylenchina</taxon>
        <taxon>Tylenchomorpha</taxon>
        <taxon>Tylenchoidea</taxon>
        <taxon>Meloidogynidae</taxon>
        <taxon>Meloidogyninae</taxon>
        <taxon>Meloidogyne</taxon>
    </lineage>
</organism>
<dbReference type="Proteomes" id="UP000887560">
    <property type="component" value="Unplaced"/>
</dbReference>
<dbReference type="PANTHER" id="PTHR21190:SF1">
    <property type="entry name" value="GH10077P"/>
    <property type="match status" value="1"/>
</dbReference>
<feature type="compositionally biased region" description="Polar residues" evidence="1">
    <location>
        <begin position="99"/>
        <end position="115"/>
    </location>
</feature>
<evidence type="ECO:0000313" key="3">
    <source>
        <dbReference type="Proteomes" id="UP000887560"/>
    </source>
</evidence>
<dbReference type="AlphaFoldDB" id="A0A915NQA8"/>
<feature type="compositionally biased region" description="Low complexity" evidence="1">
    <location>
        <begin position="497"/>
        <end position="508"/>
    </location>
</feature>
<accession>A0A915NQA8</accession>
<feature type="region of interest" description="Disordered" evidence="1">
    <location>
        <begin position="18"/>
        <end position="37"/>
    </location>
</feature>
<evidence type="ECO:0000259" key="2">
    <source>
        <dbReference type="PROSITE" id="PS00028"/>
    </source>
</evidence>